<dbReference type="InterPro" id="IPR012961">
    <property type="entry name" value="Ski2/MTR4_C"/>
</dbReference>
<dbReference type="InterPro" id="IPR001650">
    <property type="entry name" value="Helicase_C-like"/>
</dbReference>
<feature type="domain" description="Helicase C-terminal" evidence="9">
    <location>
        <begin position="332"/>
        <end position="533"/>
    </location>
</feature>
<dbReference type="OrthoDB" id="3229913at2"/>
<dbReference type="PANTHER" id="PTHR12131:SF1">
    <property type="entry name" value="ATP-DEPENDENT RNA HELICASE SUPV3L1, MITOCHONDRIAL-RELATED"/>
    <property type="match status" value="1"/>
</dbReference>
<feature type="compositionally biased region" description="Basic and acidic residues" evidence="7">
    <location>
        <begin position="240"/>
        <end position="292"/>
    </location>
</feature>
<dbReference type="PROSITE" id="PS51194">
    <property type="entry name" value="HELICASE_CTER"/>
    <property type="match status" value="1"/>
</dbReference>
<dbReference type="FunFam" id="1.10.3380.30:FF:000012">
    <property type="entry name" value="Probable helicase HelY"/>
    <property type="match status" value="1"/>
</dbReference>
<proteinExistence type="inferred from homology"/>
<keyword evidence="2" id="KW-0547">Nucleotide-binding</keyword>
<dbReference type="InterPro" id="IPR058621">
    <property type="entry name" value="SH3_HelY"/>
</dbReference>
<keyword evidence="3" id="KW-0378">Hydrolase</keyword>
<dbReference type="InterPro" id="IPR027417">
    <property type="entry name" value="P-loop_NTPase"/>
</dbReference>
<evidence type="ECO:0000256" key="1">
    <source>
        <dbReference type="ARBA" id="ARBA00010140"/>
    </source>
</evidence>
<evidence type="ECO:0000256" key="6">
    <source>
        <dbReference type="ARBA" id="ARBA00067911"/>
    </source>
</evidence>
<dbReference type="SMART" id="SM00490">
    <property type="entry name" value="HELICc"/>
    <property type="match status" value="1"/>
</dbReference>
<dbReference type="Gene3D" id="1.10.3380.30">
    <property type="match status" value="1"/>
</dbReference>
<keyword evidence="4 10" id="KW-0347">Helicase</keyword>
<feature type="compositionally biased region" description="Gly residues" evidence="7">
    <location>
        <begin position="318"/>
        <end position="327"/>
    </location>
</feature>
<keyword evidence="11" id="KW-1185">Reference proteome</keyword>
<evidence type="ECO:0000256" key="5">
    <source>
        <dbReference type="ARBA" id="ARBA00022840"/>
    </source>
</evidence>
<protein>
    <recommendedName>
        <fullName evidence="6">Probable helicase HelY</fullName>
    </recommendedName>
</protein>
<keyword evidence="5" id="KW-0067">ATP-binding</keyword>
<dbReference type="RefSeq" id="WP_106298389.1">
    <property type="nucleotide sequence ID" value="NZ_PVTI01000023.1"/>
</dbReference>
<dbReference type="AlphaFoldDB" id="A0A2T0UAA3"/>
<evidence type="ECO:0000256" key="7">
    <source>
        <dbReference type="SAM" id="MobiDB-lite"/>
    </source>
</evidence>
<dbReference type="InterPro" id="IPR050699">
    <property type="entry name" value="RNA-DNA_Helicase"/>
</dbReference>
<evidence type="ECO:0000256" key="2">
    <source>
        <dbReference type="ARBA" id="ARBA00022741"/>
    </source>
</evidence>
<comment type="caution">
    <text evidence="10">The sequence shown here is derived from an EMBL/GenBank/DDBJ whole genome shotgun (WGS) entry which is preliminary data.</text>
</comment>
<feature type="compositionally biased region" description="Basic and acidic residues" evidence="7">
    <location>
        <begin position="713"/>
        <end position="722"/>
    </location>
</feature>
<organism evidence="10 11">
    <name type="scientific">Knoellia remsis</name>
    <dbReference type="NCBI Taxonomy" id="407159"/>
    <lineage>
        <taxon>Bacteria</taxon>
        <taxon>Bacillati</taxon>
        <taxon>Actinomycetota</taxon>
        <taxon>Actinomycetes</taxon>
        <taxon>Micrococcales</taxon>
        <taxon>Intrasporangiaceae</taxon>
        <taxon>Knoellia</taxon>
    </lineage>
</organism>
<dbReference type="InterPro" id="IPR014001">
    <property type="entry name" value="Helicase_ATP-bd"/>
</dbReference>
<gene>
    <name evidence="10" type="ORF">BCF74_12318</name>
</gene>
<feature type="region of interest" description="Disordered" evidence="7">
    <location>
        <begin position="239"/>
        <end position="327"/>
    </location>
</feature>
<name>A0A2T0UAA3_9MICO</name>
<evidence type="ECO:0000256" key="3">
    <source>
        <dbReference type="ARBA" id="ARBA00022801"/>
    </source>
</evidence>
<dbReference type="CDD" id="cd18795">
    <property type="entry name" value="SF2_C_Ski2"/>
    <property type="match status" value="1"/>
</dbReference>
<comment type="similarity">
    <text evidence="1">Belongs to the helicase family. SKI2 subfamily.</text>
</comment>
<evidence type="ECO:0000313" key="10">
    <source>
        <dbReference type="EMBL" id="PRY54844.1"/>
    </source>
</evidence>
<dbReference type="Gene3D" id="3.40.50.300">
    <property type="entry name" value="P-loop containing nucleotide triphosphate hydrolases"/>
    <property type="match status" value="2"/>
</dbReference>
<dbReference type="GO" id="GO:0055087">
    <property type="term" value="C:Ski complex"/>
    <property type="evidence" value="ECO:0007669"/>
    <property type="project" value="TreeGrafter"/>
</dbReference>
<evidence type="ECO:0000259" key="8">
    <source>
        <dbReference type="PROSITE" id="PS51192"/>
    </source>
</evidence>
<dbReference type="PROSITE" id="PS51192">
    <property type="entry name" value="HELICASE_ATP_BIND_1"/>
    <property type="match status" value="1"/>
</dbReference>
<sequence length="986" mass="108143">MSGPTESTSHLAAFEATLDFPLDEFQVEGCRAVEAGQGVLVAAPTGAGKTIVGEFAVWLALQTGRKAFYTTPIKALSNQKYHDLVRVHGPDKVGLLTGDSSINGEAPVVVMTTEVLRNMVYAGSSTLEGLGFVVMDEVHYLADRFRGAVWEEVIIHLPESVQVVSLSATVSNAEEFGEWLGEVRGDTAIVVSEHRPVPLWQHMLVGRSMFDLFVDETAEPREDGATPRVNPELLQAIQSAEHRRGDDGWVRGSTRDFDRRGHRDDRRGRGGRGGRDGRRGAGGRDRERDHRGRGSGATHARGPAYGQDAVGRGREGGFARGGRPGGGATRAEVIGLLDREGLLPAITFIFSRMGCEAAVGQLLAADTRLIPAREGEAIRRFVEERMGSLADEDLGVLGYYDFVEGLSRGFAAHHAGMLPLFRELVEELFTAGRIRAVFATETLALGINMPARTVVLEKLVKFNGETHADITPAEYTQLTGRAGRRGIDIEGHAVVQWSRGLDPLAVGGLASTRTYPLRSSFRPTYNMAVNLVAQVGRQVAREILETSFAQFQADRAVVGLATKVRRNEEALEGYAEAMHCDRGDFREYAALRRAIADAEKEGAKKRSASRRAEAALSLEALRIGDVIKVPAGRRAGWAVVVQTAKTGRPGKGAPSGPGVVTEDRQFRRLTLTDVPEPVTAATTITVPKHFNAKSPKARRDLATTLRINVPHDPPPKRPREGASSEADESGREVASVEAESSGREHDRIQHLREELRAHPCHSCPEREDHARWAERWHRLRRETSALQRRVEGRTNSVARTFDRICVVLEGLGYLDGGEVTERGERLRRLYTERDLLAAECLRRDVWKRLDGPSLVACVSTLVYEPRGEQADPSPRMPTEEVSEAITAMQRIWSELDDLESEHGLETTDAPDGGMAWMVHRWASGERLDTVLRGTDMAAGDFVRRCKQIVDLLGQIADAAPDTELRRTARKAMDGVLRGVVAADRLD</sequence>
<dbReference type="PANTHER" id="PTHR12131">
    <property type="entry name" value="ATP-DEPENDENT RNA AND DNA HELICASE"/>
    <property type="match status" value="1"/>
</dbReference>
<dbReference type="Pfam" id="PF08148">
    <property type="entry name" value="DSHCT"/>
    <property type="match status" value="1"/>
</dbReference>
<dbReference type="GO" id="GO:0003676">
    <property type="term" value="F:nucleic acid binding"/>
    <property type="evidence" value="ECO:0007669"/>
    <property type="project" value="InterPro"/>
</dbReference>
<dbReference type="InterPro" id="IPR011545">
    <property type="entry name" value="DEAD/DEAH_box_helicase_dom"/>
</dbReference>
<dbReference type="SUPFAM" id="SSF52540">
    <property type="entry name" value="P-loop containing nucleoside triphosphate hydrolases"/>
    <property type="match status" value="1"/>
</dbReference>
<reference evidence="10 11" key="1">
    <citation type="submission" date="2018-03" db="EMBL/GenBank/DDBJ databases">
        <title>Genomic Encyclopedia of Archaeal and Bacterial Type Strains, Phase II (KMG-II): from individual species to whole genera.</title>
        <authorList>
            <person name="Goeker M."/>
        </authorList>
    </citation>
    <scope>NUCLEOTIDE SEQUENCE [LARGE SCALE GENOMIC DNA]</scope>
    <source>
        <strain evidence="10 11">ATCC BAA-1496</strain>
    </source>
</reference>
<evidence type="ECO:0000313" key="11">
    <source>
        <dbReference type="Proteomes" id="UP000237822"/>
    </source>
</evidence>
<dbReference type="Pfam" id="PF00271">
    <property type="entry name" value="Helicase_C"/>
    <property type="match status" value="1"/>
</dbReference>
<dbReference type="Proteomes" id="UP000237822">
    <property type="component" value="Unassembled WGS sequence"/>
</dbReference>
<dbReference type="Pfam" id="PF26090">
    <property type="entry name" value="SH3_HelY"/>
    <property type="match status" value="1"/>
</dbReference>
<dbReference type="EMBL" id="PVTI01000023">
    <property type="protein sequence ID" value="PRY54844.1"/>
    <property type="molecule type" value="Genomic_DNA"/>
</dbReference>
<evidence type="ECO:0000259" key="9">
    <source>
        <dbReference type="PROSITE" id="PS51194"/>
    </source>
</evidence>
<dbReference type="GO" id="GO:0004386">
    <property type="term" value="F:helicase activity"/>
    <property type="evidence" value="ECO:0007669"/>
    <property type="project" value="UniProtKB-KW"/>
</dbReference>
<dbReference type="GO" id="GO:0005524">
    <property type="term" value="F:ATP binding"/>
    <property type="evidence" value="ECO:0007669"/>
    <property type="project" value="UniProtKB-KW"/>
</dbReference>
<dbReference type="GO" id="GO:0016787">
    <property type="term" value="F:hydrolase activity"/>
    <property type="evidence" value="ECO:0007669"/>
    <property type="project" value="UniProtKB-KW"/>
</dbReference>
<feature type="region of interest" description="Disordered" evidence="7">
    <location>
        <begin position="704"/>
        <end position="747"/>
    </location>
</feature>
<dbReference type="SMART" id="SM00487">
    <property type="entry name" value="DEXDc"/>
    <property type="match status" value="1"/>
</dbReference>
<dbReference type="FunFam" id="3.40.50.300:FF:000190">
    <property type="entry name" value="ATP-dependent RNA helicase"/>
    <property type="match status" value="1"/>
</dbReference>
<feature type="domain" description="Helicase ATP-binding" evidence="8">
    <location>
        <begin position="30"/>
        <end position="188"/>
    </location>
</feature>
<accession>A0A2T0UAA3</accession>
<dbReference type="Pfam" id="PF00270">
    <property type="entry name" value="DEAD"/>
    <property type="match status" value="1"/>
</dbReference>
<dbReference type="SMART" id="SM01142">
    <property type="entry name" value="DSHCT"/>
    <property type="match status" value="1"/>
</dbReference>
<evidence type="ECO:0000256" key="4">
    <source>
        <dbReference type="ARBA" id="ARBA00022806"/>
    </source>
</evidence>
<dbReference type="GO" id="GO:0070478">
    <property type="term" value="P:nuclear-transcribed mRNA catabolic process, 3'-5' exonucleolytic nonsense-mediated decay"/>
    <property type="evidence" value="ECO:0007669"/>
    <property type="project" value="TreeGrafter"/>
</dbReference>